<dbReference type="InParanoid" id="A0A1D3DA55"/>
<proteinExistence type="predicted"/>
<protein>
    <submittedName>
        <fullName evidence="3">cAMP-dependent protein kinase regulatory</fullName>
    </submittedName>
</protein>
<evidence type="ECO:0000259" key="2">
    <source>
        <dbReference type="PROSITE" id="PS50042"/>
    </source>
</evidence>
<dbReference type="InterPro" id="IPR018488">
    <property type="entry name" value="cNMP-bd_CS"/>
</dbReference>
<dbReference type="SUPFAM" id="SSF51206">
    <property type="entry name" value="cAMP-binding domain-like"/>
    <property type="match status" value="2"/>
</dbReference>
<dbReference type="PROSITE" id="PS00889">
    <property type="entry name" value="CNMP_BINDING_2"/>
    <property type="match status" value="1"/>
</dbReference>
<keyword evidence="4" id="KW-1185">Reference proteome</keyword>
<accession>A0A1D3DA55</accession>
<dbReference type="Pfam" id="PF00027">
    <property type="entry name" value="cNMP_binding"/>
    <property type="match status" value="1"/>
</dbReference>
<feature type="compositionally biased region" description="Basic and acidic residues" evidence="1">
    <location>
        <begin position="1087"/>
        <end position="1103"/>
    </location>
</feature>
<dbReference type="VEuPathDB" id="ToxoDB:LOC34620356"/>
<feature type="compositionally biased region" description="Basic and acidic residues" evidence="1">
    <location>
        <begin position="1035"/>
        <end position="1044"/>
    </location>
</feature>
<feature type="domain" description="Cyclic nucleotide-binding" evidence="2">
    <location>
        <begin position="795"/>
        <end position="839"/>
    </location>
</feature>
<feature type="region of interest" description="Disordered" evidence="1">
    <location>
        <begin position="564"/>
        <end position="585"/>
    </location>
</feature>
<evidence type="ECO:0000256" key="1">
    <source>
        <dbReference type="SAM" id="MobiDB-lite"/>
    </source>
</evidence>
<evidence type="ECO:0000313" key="3">
    <source>
        <dbReference type="EMBL" id="OEH80349.1"/>
    </source>
</evidence>
<feature type="domain" description="Cyclic nucleotide-binding" evidence="2">
    <location>
        <begin position="866"/>
        <end position="986"/>
    </location>
</feature>
<evidence type="ECO:0000313" key="4">
    <source>
        <dbReference type="Proteomes" id="UP000095192"/>
    </source>
</evidence>
<organism evidence="3 4">
    <name type="scientific">Cyclospora cayetanensis</name>
    <dbReference type="NCBI Taxonomy" id="88456"/>
    <lineage>
        <taxon>Eukaryota</taxon>
        <taxon>Sar</taxon>
        <taxon>Alveolata</taxon>
        <taxon>Apicomplexa</taxon>
        <taxon>Conoidasida</taxon>
        <taxon>Coccidia</taxon>
        <taxon>Eucoccidiorida</taxon>
        <taxon>Eimeriorina</taxon>
        <taxon>Eimeriidae</taxon>
        <taxon>Cyclospora</taxon>
    </lineage>
</organism>
<feature type="region of interest" description="Disordered" evidence="1">
    <location>
        <begin position="982"/>
        <end position="1116"/>
    </location>
</feature>
<dbReference type="PANTHER" id="PTHR11635:SF152">
    <property type="entry name" value="CAMP-DEPENDENT PROTEIN KINASE TYPE I REGULATORY SUBUNIT-RELATED"/>
    <property type="match status" value="1"/>
</dbReference>
<dbReference type="GO" id="GO:0030552">
    <property type="term" value="F:cAMP binding"/>
    <property type="evidence" value="ECO:0007669"/>
    <property type="project" value="TreeGrafter"/>
</dbReference>
<dbReference type="GO" id="GO:0034236">
    <property type="term" value="F:protein kinase A catalytic subunit binding"/>
    <property type="evidence" value="ECO:0007669"/>
    <property type="project" value="TreeGrafter"/>
</dbReference>
<dbReference type="EMBL" id="JROU02000103">
    <property type="protein sequence ID" value="OEH80349.1"/>
    <property type="molecule type" value="Genomic_DNA"/>
</dbReference>
<dbReference type="Gene3D" id="2.60.120.10">
    <property type="entry name" value="Jelly Rolls"/>
    <property type="match status" value="2"/>
</dbReference>
<dbReference type="PANTHER" id="PTHR11635">
    <property type="entry name" value="CAMP-DEPENDENT PROTEIN KINASE REGULATORY CHAIN"/>
    <property type="match status" value="1"/>
</dbReference>
<gene>
    <name evidence="3" type="ORF">cyc_07024</name>
</gene>
<dbReference type="InterPro" id="IPR050503">
    <property type="entry name" value="cAMP-dep_PK_reg_su-like"/>
</dbReference>
<sequence length="1116" mass="119595">MMLFSLPDVILLQKYETWDGFTDGETASAVAENTAIFPTHKNVDSCKDRCHSVRLGLHEQSRGGVRCGLQHASNSVGKMAAGSRSCGTSHGGSHSRKQMQKGSAKTPVACFTAFHVPTAVSGSDSNENQGQATSVIMPSHAFPSEQSPREAQVASGESLNAGTALAAANTCEHGPSEMKSALNQVNKEVFQAQPLPGYTSHYPADSAELLGLSAIVSTVGSWVAAAFQQHESDDEDDTDTEDHQLDNYGYESRAVIFDGQKGTEKAPDVVITDTAACQSAATAGSSASSIAVGESMALLVTLEPRYGGEEPFEKLTSQKSQPDIMLHLCGQPAPILWTPDDSAPLESNEVLNSSDLGDDAKSFDAHFLHVQTSSPSARGGVLNPPVPQTSLHQLADDIEMWLLNTATREQGNVAEESACSSESSDEATGEQLLDIATVSAYLVGKTEDEDMRRDSDDGLAGLHEALAMLRPLEISSATPSDLSAASPLNFSTSYPIGGAAITNQGGASQDGSPLFAAGGSVSALKSTFLHAEAVHFTDTLSHKLARGRLLEDFPEKPQAQYLSTAKEKRENGAAKTTGSPKLNAKSDTGLEFVEFPQKNTVSRHVESAGTSQQASAGKDIFTSGEPSANLVMPNLVLEKDYSSELTPEEAAAKESEARSLGNRIWAFFGGGAGVEAAASGSDAPTEGEAVEETIPFEDPAVVQRDDHRAFPNETQLLLESIKKEPPLEVLSPQQQKYVATLMRREVVPANTSVAEEGGDPALMWCSSGEFDVTQAAYLFPPAVMVWLQGFFGVYVIRTLKPGDFFGLEELVSGEKLKCTLKCRQSTSECALWVLDREMFLDSVKDMLTRRQAFVTVAQAFLHKVPLVRDLPEEQIAAVAKACKVERFSEGQTVFKMGFHGDMLCFIYKGEAITQKPQDDGGILELARQGRGEYFGEMALIRNTRRTASVVAGTELLLFCLDKESFENLLAPVKEKMAAKAASSYKRQDEAPPTEAESKPSDVATTGPVPGSRDAGEACVKKRTRKSSLALLNYSKIRDQEKQAEEGPGENAEDKPAARWRLAEEPGSTHEPPPLSAPGGRSCIKRSSSRDGVRTRKSSVRFDEDSLLPSDTSSDEG</sequence>
<reference evidence="3 4" key="1">
    <citation type="journal article" date="2016" name="BMC Genomics">
        <title>Comparative genomics reveals Cyclospora cayetanensis possesses coccidia-like metabolism and invasion components but unique surface antigens.</title>
        <authorList>
            <person name="Liu S."/>
            <person name="Wang L."/>
            <person name="Zheng H."/>
            <person name="Xu Z."/>
            <person name="Roellig D.M."/>
            <person name="Li N."/>
            <person name="Frace M.A."/>
            <person name="Tang K."/>
            <person name="Arrowood M.J."/>
            <person name="Moss D.M."/>
            <person name="Zhang L."/>
            <person name="Feng Y."/>
            <person name="Xiao L."/>
        </authorList>
    </citation>
    <scope>NUCLEOTIDE SEQUENCE [LARGE SCALE GENOMIC DNA]</scope>
    <source>
        <strain evidence="3 4">CHN_HEN01</strain>
    </source>
</reference>
<comment type="caution">
    <text evidence="3">The sequence shown here is derived from an EMBL/GenBank/DDBJ whole genome shotgun (WGS) entry which is preliminary data.</text>
</comment>
<dbReference type="InterPro" id="IPR018490">
    <property type="entry name" value="cNMP-bd_dom_sf"/>
</dbReference>
<feature type="region of interest" description="Disordered" evidence="1">
    <location>
        <begin position="79"/>
        <end position="102"/>
    </location>
</feature>
<feature type="compositionally biased region" description="Basic and acidic residues" evidence="1">
    <location>
        <begin position="985"/>
        <end position="999"/>
    </location>
</feature>
<dbReference type="GO" id="GO:0005829">
    <property type="term" value="C:cytosol"/>
    <property type="evidence" value="ECO:0007669"/>
    <property type="project" value="TreeGrafter"/>
</dbReference>
<dbReference type="GO" id="GO:0004862">
    <property type="term" value="F:cAMP-dependent protein kinase inhibitor activity"/>
    <property type="evidence" value="ECO:0007669"/>
    <property type="project" value="TreeGrafter"/>
</dbReference>
<dbReference type="InterPro" id="IPR000595">
    <property type="entry name" value="cNMP-bd_dom"/>
</dbReference>
<dbReference type="GO" id="GO:0016301">
    <property type="term" value="F:kinase activity"/>
    <property type="evidence" value="ECO:0007669"/>
    <property type="project" value="UniProtKB-KW"/>
</dbReference>
<dbReference type="Proteomes" id="UP000095192">
    <property type="component" value="Unassembled WGS sequence"/>
</dbReference>
<dbReference type="CDD" id="cd00038">
    <property type="entry name" value="CAP_ED"/>
    <property type="match status" value="2"/>
</dbReference>
<feature type="compositionally biased region" description="Basic and acidic residues" evidence="1">
    <location>
        <begin position="1051"/>
        <end position="1067"/>
    </location>
</feature>
<name>A0A1D3DA55_9EIME</name>
<dbReference type="GO" id="GO:0005952">
    <property type="term" value="C:cAMP-dependent protein kinase complex"/>
    <property type="evidence" value="ECO:0007669"/>
    <property type="project" value="InterPro"/>
</dbReference>
<dbReference type="PROSITE" id="PS50042">
    <property type="entry name" value="CNMP_BINDING_3"/>
    <property type="match status" value="2"/>
</dbReference>
<dbReference type="SMART" id="SM00100">
    <property type="entry name" value="cNMP"/>
    <property type="match status" value="2"/>
</dbReference>
<dbReference type="VEuPathDB" id="ToxoDB:cyc_07024"/>
<dbReference type="PRINTS" id="PR00103">
    <property type="entry name" value="CAMPKINASE"/>
</dbReference>
<dbReference type="InterPro" id="IPR014710">
    <property type="entry name" value="RmlC-like_jellyroll"/>
</dbReference>
<dbReference type="AlphaFoldDB" id="A0A1D3DA55"/>